<organism evidence="7 8">
    <name type="scientific">Sulfitobacter porphyrae</name>
    <dbReference type="NCBI Taxonomy" id="1246864"/>
    <lineage>
        <taxon>Bacteria</taxon>
        <taxon>Pseudomonadati</taxon>
        <taxon>Pseudomonadota</taxon>
        <taxon>Alphaproteobacteria</taxon>
        <taxon>Rhodobacterales</taxon>
        <taxon>Roseobacteraceae</taxon>
        <taxon>Sulfitobacter</taxon>
    </lineage>
</organism>
<keyword evidence="8" id="KW-1185">Reference proteome</keyword>
<keyword evidence="3" id="KW-0564">Palmitate</keyword>
<proteinExistence type="predicted"/>
<reference evidence="8" key="1">
    <citation type="journal article" date="2019" name="Int. J. Syst. Evol. Microbiol.">
        <title>The Global Catalogue of Microorganisms (GCM) 10K type strain sequencing project: providing services to taxonomists for standard genome sequencing and annotation.</title>
        <authorList>
            <consortium name="The Broad Institute Genomics Platform"/>
            <consortium name="The Broad Institute Genome Sequencing Center for Infectious Disease"/>
            <person name="Wu L."/>
            <person name="Ma J."/>
        </authorList>
    </citation>
    <scope>NUCLEOTIDE SEQUENCE [LARGE SCALE GENOMIC DNA]</scope>
    <source>
        <strain evidence="8">CCUG 66188</strain>
    </source>
</reference>
<evidence type="ECO:0000256" key="3">
    <source>
        <dbReference type="ARBA" id="ARBA00023139"/>
    </source>
</evidence>
<feature type="signal peptide" evidence="5">
    <location>
        <begin position="1"/>
        <end position="19"/>
    </location>
</feature>
<dbReference type="Gene3D" id="2.40.128.200">
    <property type="match status" value="1"/>
</dbReference>
<dbReference type="Proteomes" id="UP001596353">
    <property type="component" value="Unassembled WGS sequence"/>
</dbReference>
<dbReference type="Pfam" id="PF09864">
    <property type="entry name" value="MliC"/>
    <property type="match status" value="1"/>
</dbReference>
<dbReference type="InterPro" id="IPR036328">
    <property type="entry name" value="MliC_sf"/>
</dbReference>
<keyword evidence="1 5" id="KW-0732">Signal</keyword>
<evidence type="ECO:0000256" key="4">
    <source>
        <dbReference type="ARBA" id="ARBA00023288"/>
    </source>
</evidence>
<dbReference type="InterPro" id="IPR018660">
    <property type="entry name" value="MliC"/>
</dbReference>
<dbReference type="EMBL" id="JBHSWG010000001">
    <property type="protein sequence ID" value="MFC6760075.1"/>
    <property type="molecule type" value="Genomic_DNA"/>
</dbReference>
<feature type="chain" id="PRO_5046400147" evidence="5">
    <location>
        <begin position="20"/>
        <end position="112"/>
    </location>
</feature>
<evidence type="ECO:0000259" key="6">
    <source>
        <dbReference type="Pfam" id="PF09864"/>
    </source>
</evidence>
<evidence type="ECO:0000313" key="8">
    <source>
        <dbReference type="Proteomes" id="UP001596353"/>
    </source>
</evidence>
<evidence type="ECO:0000256" key="5">
    <source>
        <dbReference type="SAM" id="SignalP"/>
    </source>
</evidence>
<keyword evidence="2" id="KW-0472">Membrane</keyword>
<comment type="caution">
    <text evidence="7">The sequence shown here is derived from an EMBL/GenBank/DDBJ whole genome shotgun (WGS) entry which is preliminary data.</text>
</comment>
<evidence type="ECO:0000313" key="7">
    <source>
        <dbReference type="EMBL" id="MFC6760075.1"/>
    </source>
</evidence>
<gene>
    <name evidence="7" type="ORF">ACFQFQ_12155</name>
</gene>
<evidence type="ECO:0000256" key="2">
    <source>
        <dbReference type="ARBA" id="ARBA00023136"/>
    </source>
</evidence>
<dbReference type="SUPFAM" id="SSF141488">
    <property type="entry name" value="YdhA-like"/>
    <property type="match status" value="1"/>
</dbReference>
<accession>A0ABW2B300</accession>
<keyword evidence="4" id="KW-0449">Lipoprotein</keyword>
<feature type="domain" description="C-type lysozyme inhibitor" evidence="6">
    <location>
        <begin position="28"/>
        <end position="99"/>
    </location>
</feature>
<sequence length="112" mass="12222">MIRPALCIAALLLPACAWAEMQVQAMRYTCERGVEVPVVYVNDETGPGIAVLHVEGGMYNLQSEQSASGARYGYPSDGSHYVWWTKGETATLLWHDGTDGSEETLLAECVVK</sequence>
<evidence type="ECO:0000256" key="1">
    <source>
        <dbReference type="ARBA" id="ARBA00022729"/>
    </source>
</evidence>
<protein>
    <submittedName>
        <fullName evidence="7">MliC family protein</fullName>
    </submittedName>
</protein>
<name>A0ABW2B300_9RHOB</name>